<keyword evidence="1" id="KW-0812">Transmembrane</keyword>
<feature type="transmembrane region" description="Helical" evidence="1">
    <location>
        <begin position="12"/>
        <end position="30"/>
    </location>
</feature>
<keyword evidence="1" id="KW-1133">Transmembrane helix</keyword>
<dbReference type="AlphaFoldDB" id="A0A0E9WP77"/>
<evidence type="ECO:0000313" key="2">
    <source>
        <dbReference type="EMBL" id="JAH91248.1"/>
    </source>
</evidence>
<proteinExistence type="predicted"/>
<protein>
    <submittedName>
        <fullName evidence="2">Uncharacterized protein</fullName>
    </submittedName>
</protein>
<feature type="transmembrane region" description="Helical" evidence="1">
    <location>
        <begin position="36"/>
        <end position="59"/>
    </location>
</feature>
<keyword evidence="1" id="KW-0472">Membrane</keyword>
<sequence length="62" mass="7527">MIIIIKIKKSHFNFLPLCSIAIFIWFYFILYKYYINIYFCFHFIFLSSKGVLLILQGLLKIL</sequence>
<evidence type="ECO:0000256" key="1">
    <source>
        <dbReference type="SAM" id="Phobius"/>
    </source>
</evidence>
<accession>A0A0E9WP77</accession>
<organism evidence="2">
    <name type="scientific">Anguilla anguilla</name>
    <name type="common">European freshwater eel</name>
    <name type="synonym">Muraena anguilla</name>
    <dbReference type="NCBI Taxonomy" id="7936"/>
    <lineage>
        <taxon>Eukaryota</taxon>
        <taxon>Metazoa</taxon>
        <taxon>Chordata</taxon>
        <taxon>Craniata</taxon>
        <taxon>Vertebrata</taxon>
        <taxon>Euteleostomi</taxon>
        <taxon>Actinopterygii</taxon>
        <taxon>Neopterygii</taxon>
        <taxon>Teleostei</taxon>
        <taxon>Anguilliformes</taxon>
        <taxon>Anguillidae</taxon>
        <taxon>Anguilla</taxon>
    </lineage>
</organism>
<name>A0A0E9WP77_ANGAN</name>
<dbReference type="EMBL" id="GBXM01017329">
    <property type="protein sequence ID" value="JAH91248.1"/>
    <property type="molecule type" value="Transcribed_RNA"/>
</dbReference>
<reference evidence="2" key="1">
    <citation type="submission" date="2014-11" db="EMBL/GenBank/DDBJ databases">
        <authorList>
            <person name="Amaro Gonzalez C."/>
        </authorList>
    </citation>
    <scope>NUCLEOTIDE SEQUENCE</scope>
</reference>
<reference evidence="2" key="2">
    <citation type="journal article" date="2015" name="Fish Shellfish Immunol.">
        <title>Early steps in the European eel (Anguilla anguilla)-Vibrio vulnificus interaction in the gills: Role of the RtxA13 toxin.</title>
        <authorList>
            <person name="Callol A."/>
            <person name="Pajuelo D."/>
            <person name="Ebbesson L."/>
            <person name="Teles M."/>
            <person name="MacKenzie S."/>
            <person name="Amaro C."/>
        </authorList>
    </citation>
    <scope>NUCLEOTIDE SEQUENCE</scope>
</reference>